<feature type="non-terminal residue" evidence="1">
    <location>
        <position position="294"/>
    </location>
</feature>
<dbReference type="InterPro" id="IPR029058">
    <property type="entry name" value="AB_hydrolase_fold"/>
</dbReference>
<comment type="caution">
    <text evidence="1">The sequence shown here is derived from an EMBL/GenBank/DDBJ whole genome shotgun (WGS) entry which is preliminary data.</text>
</comment>
<organism evidence="1 2">
    <name type="scientific">Elysia crispata</name>
    <name type="common">lettuce slug</name>
    <dbReference type="NCBI Taxonomy" id="231223"/>
    <lineage>
        <taxon>Eukaryota</taxon>
        <taxon>Metazoa</taxon>
        <taxon>Spiralia</taxon>
        <taxon>Lophotrochozoa</taxon>
        <taxon>Mollusca</taxon>
        <taxon>Gastropoda</taxon>
        <taxon>Heterobranchia</taxon>
        <taxon>Euthyneura</taxon>
        <taxon>Panpulmonata</taxon>
        <taxon>Sacoglossa</taxon>
        <taxon>Placobranchoidea</taxon>
        <taxon>Plakobranchidae</taxon>
        <taxon>Elysia</taxon>
    </lineage>
</organism>
<reference evidence="1" key="1">
    <citation type="journal article" date="2023" name="G3 (Bethesda)">
        <title>A reference genome for the long-term kleptoplast-retaining sea slug Elysia crispata morphotype clarki.</title>
        <authorList>
            <person name="Eastman K.E."/>
            <person name="Pendleton A.L."/>
            <person name="Shaikh M.A."/>
            <person name="Suttiyut T."/>
            <person name="Ogas R."/>
            <person name="Tomko P."/>
            <person name="Gavelis G."/>
            <person name="Widhalm J.R."/>
            <person name="Wisecaver J.H."/>
        </authorList>
    </citation>
    <scope>NUCLEOTIDE SEQUENCE</scope>
    <source>
        <strain evidence="1">ECLA1</strain>
    </source>
</reference>
<accession>A0AAE0Y066</accession>
<proteinExistence type="predicted"/>
<evidence type="ECO:0000313" key="1">
    <source>
        <dbReference type="EMBL" id="KAK3727932.1"/>
    </source>
</evidence>
<dbReference type="Proteomes" id="UP001283361">
    <property type="component" value="Unassembled WGS sequence"/>
</dbReference>
<gene>
    <name evidence="1" type="ORF">RRG08_056640</name>
</gene>
<sequence length="294" mass="31800">MLEGSHLAARDIIVVTFNYRLGALGRFSAQIQWTGRFCNRAQSPQPEFLHDATELACPAEHKSVSAQTVHEQVMSCYLLQSTSPCPAIYNSVSATEHKSEHPAATEHSMSSRFIYDSVQRVAAFMTQLQILLAKCCREITMIASRELQTYRGVRETETELQTYRGGNIHCVGTAFEGNIHCVGTAFESNILCCNIHSVGTAFEGNIHCVGTAFEGNIHCVGTAFEGNIHCAGTAFEGNIHCVGTAFEGNMHCVGTAFEGNILCCNIHSVGTAFEGNIHCVGTAFEGNIHCVGTA</sequence>
<dbReference type="Gene3D" id="3.40.50.1820">
    <property type="entry name" value="alpha/beta hydrolase"/>
    <property type="match status" value="1"/>
</dbReference>
<protein>
    <submittedName>
        <fullName evidence="1">Uncharacterized protein</fullName>
    </submittedName>
</protein>
<dbReference type="AlphaFoldDB" id="A0AAE0Y066"/>
<evidence type="ECO:0000313" key="2">
    <source>
        <dbReference type="Proteomes" id="UP001283361"/>
    </source>
</evidence>
<keyword evidence="2" id="KW-1185">Reference proteome</keyword>
<dbReference type="EMBL" id="JAWDGP010007217">
    <property type="protein sequence ID" value="KAK3727932.1"/>
    <property type="molecule type" value="Genomic_DNA"/>
</dbReference>
<name>A0AAE0Y066_9GAST</name>